<name>A0ABP1E603_9APHY</name>
<feature type="region of interest" description="Disordered" evidence="1">
    <location>
        <begin position="275"/>
        <end position="308"/>
    </location>
</feature>
<gene>
    <name evidence="2" type="ORF">GFSPODELE1_LOCUS10251</name>
</gene>
<feature type="compositionally biased region" description="Polar residues" evidence="1">
    <location>
        <begin position="284"/>
        <end position="307"/>
    </location>
</feature>
<protein>
    <submittedName>
        <fullName evidence="2">Uncharacterized protein</fullName>
    </submittedName>
</protein>
<evidence type="ECO:0000313" key="3">
    <source>
        <dbReference type="Proteomes" id="UP001497453"/>
    </source>
</evidence>
<evidence type="ECO:0000313" key="2">
    <source>
        <dbReference type="EMBL" id="CAL1715486.1"/>
    </source>
</evidence>
<evidence type="ECO:0000256" key="1">
    <source>
        <dbReference type="SAM" id="MobiDB-lite"/>
    </source>
</evidence>
<proteinExistence type="predicted"/>
<dbReference type="Proteomes" id="UP001497453">
    <property type="component" value="Chromosome 8"/>
</dbReference>
<reference evidence="3" key="1">
    <citation type="submission" date="2024-04" db="EMBL/GenBank/DDBJ databases">
        <authorList>
            <person name="Shaw F."/>
            <person name="Minotto A."/>
        </authorList>
    </citation>
    <scope>NUCLEOTIDE SEQUENCE [LARGE SCALE GENOMIC DNA]</scope>
</reference>
<sequence length="381" mass="42140">MGLASKVYAEQLGARGYGIPLWRPEPSSYGEVCIGDVGFVEDGAWFRLFNVTKPQSDPLNSNGVPPNFELLQSNSRLINRSDNFLDPGVLCSSSMSQMSLGADASGEMIPIDLACRYTCSRNEGALLVLKDHATSEAVFANAQFVEYMLRHHQSWCDFARNQGFLLDKEDIILVRGWVKTTSWTVAAFTNQGDSLELTFGSKANLYAHVSVSTAVSTHHSHSVEYRDGPNRMTKTMDEEPSPQRKDQCVFLRYYKIKYRTPAFLGRKITARVKPKDNRDIAHGTVSSASESQYKTRGRRQTYTSSPNPVDDILDYLLDNSSAQMAISSDEDLNRLSTTLSPTSHGLSTTLRELAPKVVLLGDAASLGEPVDDANDKQFGTD</sequence>
<accession>A0ABP1E603</accession>
<feature type="region of interest" description="Disordered" evidence="1">
    <location>
        <begin position="220"/>
        <end position="241"/>
    </location>
</feature>
<organism evidence="2 3">
    <name type="scientific">Somion occarium</name>
    <dbReference type="NCBI Taxonomy" id="3059160"/>
    <lineage>
        <taxon>Eukaryota</taxon>
        <taxon>Fungi</taxon>
        <taxon>Dikarya</taxon>
        <taxon>Basidiomycota</taxon>
        <taxon>Agaricomycotina</taxon>
        <taxon>Agaricomycetes</taxon>
        <taxon>Polyporales</taxon>
        <taxon>Cerrenaceae</taxon>
        <taxon>Somion</taxon>
    </lineage>
</organism>
<dbReference type="EMBL" id="OZ037951">
    <property type="protein sequence ID" value="CAL1715486.1"/>
    <property type="molecule type" value="Genomic_DNA"/>
</dbReference>
<keyword evidence="3" id="KW-1185">Reference proteome</keyword>
<feature type="compositionally biased region" description="Basic and acidic residues" evidence="1">
    <location>
        <begin position="221"/>
        <end position="241"/>
    </location>
</feature>